<evidence type="ECO:0000313" key="1">
    <source>
        <dbReference type="EMBL" id="PON66577.1"/>
    </source>
</evidence>
<keyword evidence="2" id="KW-1185">Reference proteome</keyword>
<comment type="caution">
    <text evidence="1">The sequence shown here is derived from an EMBL/GenBank/DDBJ whole genome shotgun (WGS) entry which is preliminary data.</text>
</comment>
<sequence length="53" mass="5640">TQAGGGSNEICSQRADIMRPRLRAQTLWGLLSAGRYFEAMSPRADPMGSALSG</sequence>
<gene>
    <name evidence="1" type="ORF">TorRG33x02_267450</name>
</gene>
<reference evidence="2" key="1">
    <citation type="submission" date="2016-06" db="EMBL/GenBank/DDBJ databases">
        <title>Parallel loss of symbiosis genes in relatives of nitrogen-fixing non-legume Parasponia.</title>
        <authorList>
            <person name="Van Velzen R."/>
            <person name="Holmer R."/>
            <person name="Bu F."/>
            <person name="Rutten L."/>
            <person name="Van Zeijl A."/>
            <person name="Liu W."/>
            <person name="Santuari L."/>
            <person name="Cao Q."/>
            <person name="Sharma T."/>
            <person name="Shen D."/>
            <person name="Roswanjaya Y."/>
            <person name="Wardhani T."/>
            <person name="Kalhor M.S."/>
            <person name="Jansen J."/>
            <person name="Van den Hoogen J."/>
            <person name="Gungor B."/>
            <person name="Hartog M."/>
            <person name="Hontelez J."/>
            <person name="Verver J."/>
            <person name="Yang W.-C."/>
            <person name="Schijlen E."/>
            <person name="Repin R."/>
            <person name="Schilthuizen M."/>
            <person name="Schranz E."/>
            <person name="Heidstra R."/>
            <person name="Miyata K."/>
            <person name="Fedorova E."/>
            <person name="Kohlen W."/>
            <person name="Bisseling T."/>
            <person name="Smit S."/>
            <person name="Geurts R."/>
        </authorList>
    </citation>
    <scope>NUCLEOTIDE SEQUENCE [LARGE SCALE GENOMIC DNA]</scope>
    <source>
        <strain evidence="2">cv. RG33-2</strain>
    </source>
</reference>
<proteinExistence type="predicted"/>
<protein>
    <submittedName>
        <fullName evidence="1">Uncharacterized protein</fullName>
    </submittedName>
</protein>
<dbReference type="EMBL" id="JXTC01000311">
    <property type="protein sequence ID" value="PON66577.1"/>
    <property type="molecule type" value="Genomic_DNA"/>
</dbReference>
<evidence type="ECO:0000313" key="2">
    <source>
        <dbReference type="Proteomes" id="UP000237000"/>
    </source>
</evidence>
<feature type="non-terminal residue" evidence="1">
    <location>
        <position position="1"/>
    </location>
</feature>
<dbReference type="Proteomes" id="UP000237000">
    <property type="component" value="Unassembled WGS sequence"/>
</dbReference>
<accession>A0A2P5CZZ4</accession>
<dbReference type="AlphaFoldDB" id="A0A2P5CZZ4"/>
<dbReference type="InParanoid" id="A0A2P5CZZ4"/>
<organism evidence="1 2">
    <name type="scientific">Trema orientale</name>
    <name type="common">Charcoal tree</name>
    <name type="synonym">Celtis orientalis</name>
    <dbReference type="NCBI Taxonomy" id="63057"/>
    <lineage>
        <taxon>Eukaryota</taxon>
        <taxon>Viridiplantae</taxon>
        <taxon>Streptophyta</taxon>
        <taxon>Embryophyta</taxon>
        <taxon>Tracheophyta</taxon>
        <taxon>Spermatophyta</taxon>
        <taxon>Magnoliopsida</taxon>
        <taxon>eudicotyledons</taxon>
        <taxon>Gunneridae</taxon>
        <taxon>Pentapetalae</taxon>
        <taxon>rosids</taxon>
        <taxon>fabids</taxon>
        <taxon>Rosales</taxon>
        <taxon>Cannabaceae</taxon>
        <taxon>Trema</taxon>
    </lineage>
</organism>
<name>A0A2P5CZZ4_TREOI</name>